<keyword evidence="3" id="KW-0810">Translation regulation</keyword>
<dbReference type="GO" id="GO:0006417">
    <property type="term" value="P:regulation of translation"/>
    <property type="evidence" value="ECO:0007669"/>
    <property type="project" value="UniProtKB-KW"/>
</dbReference>
<evidence type="ECO:0000256" key="3">
    <source>
        <dbReference type="ARBA" id="ARBA00022845"/>
    </source>
</evidence>
<dbReference type="RefSeq" id="XP_003743471.1">
    <property type="nucleotide sequence ID" value="XM_003743423.2"/>
</dbReference>
<evidence type="ECO:0000313" key="8">
    <source>
        <dbReference type="Proteomes" id="UP000694867"/>
    </source>
</evidence>
<dbReference type="KEGG" id="goe:100900403"/>
<dbReference type="AlphaFoldDB" id="A0AAJ6QTQ1"/>
<organism evidence="8 9">
    <name type="scientific">Galendromus occidentalis</name>
    <name type="common">western predatory mite</name>
    <dbReference type="NCBI Taxonomy" id="34638"/>
    <lineage>
        <taxon>Eukaryota</taxon>
        <taxon>Metazoa</taxon>
        <taxon>Ecdysozoa</taxon>
        <taxon>Arthropoda</taxon>
        <taxon>Chelicerata</taxon>
        <taxon>Arachnida</taxon>
        <taxon>Acari</taxon>
        <taxon>Parasitiformes</taxon>
        <taxon>Mesostigmata</taxon>
        <taxon>Gamasina</taxon>
        <taxon>Phytoseioidea</taxon>
        <taxon>Phytoseiidae</taxon>
        <taxon>Typhlodrominae</taxon>
        <taxon>Galendromus</taxon>
    </lineage>
</organism>
<evidence type="ECO:0000256" key="5">
    <source>
        <dbReference type="ARBA" id="ARBA00022917"/>
    </source>
</evidence>
<dbReference type="GO" id="GO:0016281">
    <property type="term" value="C:eukaryotic translation initiation factor 4F complex"/>
    <property type="evidence" value="ECO:0007669"/>
    <property type="project" value="TreeGrafter"/>
</dbReference>
<dbReference type="GeneID" id="100900403"/>
<name>A0AAJ6QTQ1_9ACAR</name>
<dbReference type="InterPro" id="IPR023398">
    <property type="entry name" value="TIF_eIF4e-like"/>
</dbReference>
<dbReference type="PROSITE" id="PS00813">
    <property type="entry name" value="IF4E"/>
    <property type="match status" value="1"/>
</dbReference>
<accession>A0AAJ6QTQ1</accession>
<dbReference type="Pfam" id="PF01652">
    <property type="entry name" value="IF4E"/>
    <property type="match status" value="1"/>
</dbReference>
<evidence type="ECO:0000256" key="2">
    <source>
        <dbReference type="ARBA" id="ARBA00022540"/>
    </source>
</evidence>
<evidence type="ECO:0000256" key="7">
    <source>
        <dbReference type="RuleBase" id="RU004374"/>
    </source>
</evidence>
<dbReference type="InterPro" id="IPR001040">
    <property type="entry name" value="TIF_eIF_4E"/>
</dbReference>
<reference evidence="9" key="1">
    <citation type="submission" date="2025-08" db="UniProtKB">
        <authorList>
            <consortium name="RefSeq"/>
        </authorList>
    </citation>
    <scope>IDENTIFICATION</scope>
</reference>
<evidence type="ECO:0000256" key="6">
    <source>
        <dbReference type="ARBA" id="ARBA00032656"/>
    </source>
</evidence>
<proteinExistence type="inferred from homology"/>
<keyword evidence="2 7" id="KW-0396">Initiation factor</keyword>
<sequence>MNDTSTNNEQKENVPAVLQTKHPLQNTWSFWFFKNDKTKAWDKNLLKITSFSTVEDFWALYNHIELVSHIPQGCDYCVFKDGIKPMWEDSANVNGGRWLISLNRQARTQELDNSWLELLLLLIGEGFEENCDAICGAVVNVRPKADKISLWTADANSKDQCLAIGRIMKQRLHLNAQTLVCYNSHAETSHKQSSMTKPKYTV</sequence>
<evidence type="ECO:0000256" key="4">
    <source>
        <dbReference type="ARBA" id="ARBA00022884"/>
    </source>
</evidence>
<evidence type="ECO:0000256" key="1">
    <source>
        <dbReference type="ARBA" id="ARBA00009860"/>
    </source>
</evidence>
<evidence type="ECO:0000313" key="9">
    <source>
        <dbReference type="RefSeq" id="XP_003743471.1"/>
    </source>
</evidence>
<dbReference type="GO" id="GO:0003743">
    <property type="term" value="F:translation initiation factor activity"/>
    <property type="evidence" value="ECO:0007669"/>
    <property type="project" value="UniProtKB-KW"/>
</dbReference>
<keyword evidence="5 7" id="KW-0648">Protein biosynthesis</keyword>
<dbReference type="GO" id="GO:0000340">
    <property type="term" value="F:RNA 7-methylguanosine cap binding"/>
    <property type="evidence" value="ECO:0007669"/>
    <property type="project" value="TreeGrafter"/>
</dbReference>
<dbReference type="InterPro" id="IPR019770">
    <property type="entry name" value="TIF_eIF_4E_CS"/>
</dbReference>
<dbReference type="PANTHER" id="PTHR11960:SF8">
    <property type="entry name" value="EUKARYOTIC TRANSLATION INITIATION FACTOR 4E1-RELATED"/>
    <property type="match status" value="1"/>
</dbReference>
<gene>
    <name evidence="9" type="primary">LOC100900403</name>
</gene>
<comment type="similarity">
    <text evidence="1 7">Belongs to the eukaryotic initiation factor 4E family.</text>
</comment>
<dbReference type="Gene3D" id="3.30.760.10">
    <property type="entry name" value="RNA Cap, Translation Initiation Factor Eif4e"/>
    <property type="match status" value="1"/>
</dbReference>
<protein>
    <recommendedName>
        <fullName evidence="6">eIF-4F 25 kDa subunit</fullName>
    </recommendedName>
</protein>
<keyword evidence="4 7" id="KW-0694">RNA-binding</keyword>
<keyword evidence="8" id="KW-1185">Reference proteome</keyword>
<dbReference type="Proteomes" id="UP000694867">
    <property type="component" value="Unplaced"/>
</dbReference>
<dbReference type="SUPFAM" id="SSF55418">
    <property type="entry name" value="eIF4e-like"/>
    <property type="match status" value="1"/>
</dbReference>
<dbReference type="PANTHER" id="PTHR11960">
    <property type="entry name" value="EUKARYOTIC TRANSLATION INITIATION FACTOR 4E RELATED"/>
    <property type="match status" value="1"/>
</dbReference>